<dbReference type="Proteomes" id="UP000470876">
    <property type="component" value="Unassembled WGS sequence"/>
</dbReference>
<evidence type="ECO:0000256" key="1">
    <source>
        <dbReference type="ARBA" id="ARBA00023015"/>
    </source>
</evidence>
<dbReference type="EMBL" id="JAAGUZ010000025">
    <property type="protein sequence ID" value="NEW45023.1"/>
    <property type="molecule type" value="Genomic_DNA"/>
</dbReference>
<dbReference type="Proteomes" id="UP000468928">
    <property type="component" value="Unassembled WGS sequence"/>
</dbReference>
<evidence type="ECO:0000256" key="2">
    <source>
        <dbReference type="ARBA" id="ARBA00023125"/>
    </source>
</evidence>
<dbReference type="InterPro" id="IPR036390">
    <property type="entry name" value="WH_DNA-bd_sf"/>
</dbReference>
<dbReference type="Gene3D" id="1.10.10.10">
    <property type="entry name" value="Winged helix-like DNA-binding domain superfamily/Winged helix DNA-binding domain"/>
    <property type="match status" value="1"/>
</dbReference>
<keyword evidence="9" id="KW-1185">Reference proteome</keyword>
<dbReference type="GO" id="GO:0045892">
    <property type="term" value="P:negative regulation of DNA-templated transcription"/>
    <property type="evidence" value="ECO:0007669"/>
    <property type="project" value="TreeGrafter"/>
</dbReference>
<evidence type="ECO:0000259" key="5">
    <source>
        <dbReference type="PROSITE" id="PS51078"/>
    </source>
</evidence>
<evidence type="ECO:0000256" key="3">
    <source>
        <dbReference type="ARBA" id="ARBA00023163"/>
    </source>
</evidence>
<evidence type="ECO:0000313" key="8">
    <source>
        <dbReference type="Proteomes" id="UP000468928"/>
    </source>
</evidence>
<evidence type="ECO:0000313" key="9">
    <source>
        <dbReference type="Proteomes" id="UP000470876"/>
    </source>
</evidence>
<evidence type="ECO:0000313" key="7">
    <source>
        <dbReference type="EMBL" id="NEW55132.1"/>
    </source>
</evidence>
<keyword evidence="2" id="KW-0238">DNA-binding</keyword>
<accession>A0A6P1D893</accession>
<keyword evidence="1" id="KW-0805">Transcription regulation</keyword>
<dbReference type="AlphaFoldDB" id="A0A6P1D893"/>
<protein>
    <submittedName>
        <fullName evidence="6">Helix-turn-helix domain-containing protein</fullName>
    </submittedName>
</protein>
<organism evidence="6 8">
    <name type="scientific">Nocardia cyriacigeorgica</name>
    <dbReference type="NCBI Taxonomy" id="135487"/>
    <lineage>
        <taxon>Bacteria</taxon>
        <taxon>Bacillati</taxon>
        <taxon>Actinomycetota</taxon>
        <taxon>Actinomycetes</taxon>
        <taxon>Mycobacteriales</taxon>
        <taxon>Nocardiaceae</taxon>
        <taxon>Nocardia</taxon>
    </lineage>
</organism>
<sequence length="302" mass="31544">MTESTGGSATSPPTDRVVGIIELLASLDSPATSADIADTLGLSRSTAGAILTSLREHGWVSRLPDLRYTAGPALIAAADKVRDGFSAPSGMAGHLEALAARVGCGAAMSLVEADQLTFIAVTRGIGHIPAGVEVGLRLPLQAPAGATVVALSDSTVQRQWLAATAPGRREGLAAALDQIADTGFAAWGADAADLHRIDVLGRVVAHLSTNASNQPLREEVHALMGETGGHLYTTDTWHSERDLPVSYMAAAVHDRAGKPLWEIQIGPLRTSVSLAERHRYVEELSATARALSDWSPHSGHAR</sequence>
<evidence type="ECO:0000313" key="6">
    <source>
        <dbReference type="EMBL" id="NEW45023.1"/>
    </source>
</evidence>
<dbReference type="SUPFAM" id="SSF55781">
    <property type="entry name" value="GAF domain-like"/>
    <property type="match status" value="1"/>
</dbReference>
<dbReference type="PANTHER" id="PTHR30136:SF35">
    <property type="entry name" value="HTH-TYPE TRANSCRIPTIONAL REGULATOR RV1719"/>
    <property type="match status" value="1"/>
</dbReference>
<dbReference type="InterPro" id="IPR050707">
    <property type="entry name" value="HTH_MetabolicPath_Reg"/>
</dbReference>
<dbReference type="InterPro" id="IPR029016">
    <property type="entry name" value="GAF-like_dom_sf"/>
</dbReference>
<dbReference type="EMBL" id="JAAGUX010000006">
    <property type="protein sequence ID" value="NEW55132.1"/>
    <property type="molecule type" value="Genomic_DNA"/>
</dbReference>
<dbReference type="GO" id="GO:0003700">
    <property type="term" value="F:DNA-binding transcription factor activity"/>
    <property type="evidence" value="ECO:0007669"/>
    <property type="project" value="TreeGrafter"/>
</dbReference>
<name>A0A6P1D893_9NOCA</name>
<comment type="caution">
    <text evidence="6">The sequence shown here is derived from an EMBL/GenBank/DDBJ whole genome shotgun (WGS) entry which is preliminary data.</text>
</comment>
<dbReference type="InterPro" id="IPR036388">
    <property type="entry name" value="WH-like_DNA-bd_sf"/>
</dbReference>
<dbReference type="InterPro" id="IPR005471">
    <property type="entry name" value="Tscrpt_reg_IclR_N"/>
</dbReference>
<proteinExistence type="predicted"/>
<dbReference type="InterPro" id="IPR014757">
    <property type="entry name" value="Tscrpt_reg_IclR_C"/>
</dbReference>
<dbReference type="InterPro" id="IPR011991">
    <property type="entry name" value="ArsR-like_HTH"/>
</dbReference>
<reference evidence="8 9" key="1">
    <citation type="submission" date="2020-01" db="EMBL/GenBank/DDBJ databases">
        <title>Genetics and antimicrobial susceptibilities of Nocardia species isolated from the soil; a comparison with species isolated from humans.</title>
        <authorList>
            <person name="Carrasco G."/>
            <person name="Monzon S."/>
            <person name="Sansegundo M."/>
            <person name="Garcia E."/>
            <person name="Garrido N."/>
            <person name="Medina M.J."/>
            <person name="Villalon P."/>
            <person name="Ramirez-Arocha A.C."/>
            <person name="Jimenez P."/>
            <person name="Cuesta I."/>
            <person name="Valdezate S."/>
        </authorList>
    </citation>
    <scope>NUCLEOTIDE SEQUENCE [LARGE SCALE GENOMIC DNA]</scope>
    <source>
        <strain evidence="6 8">CNM20110639</strain>
        <strain evidence="7 9">CNM20110649</strain>
    </source>
</reference>
<dbReference type="RefSeq" id="WP_163828850.1">
    <property type="nucleotide sequence ID" value="NZ_JAAGUX010000006.1"/>
</dbReference>
<gene>
    <name evidence="6" type="ORF">GV789_11215</name>
    <name evidence="7" type="ORF">GV794_05580</name>
</gene>
<dbReference type="Gene3D" id="3.30.450.40">
    <property type="match status" value="1"/>
</dbReference>
<dbReference type="PANTHER" id="PTHR30136">
    <property type="entry name" value="HELIX-TURN-HELIX TRANSCRIPTIONAL REGULATOR, ICLR FAMILY"/>
    <property type="match status" value="1"/>
</dbReference>
<dbReference type="PROSITE" id="PS51077">
    <property type="entry name" value="HTH_ICLR"/>
    <property type="match status" value="1"/>
</dbReference>
<dbReference type="PROSITE" id="PS51078">
    <property type="entry name" value="ICLR_ED"/>
    <property type="match status" value="1"/>
</dbReference>
<feature type="domain" description="HTH iclR-type" evidence="4">
    <location>
        <begin position="11"/>
        <end position="72"/>
    </location>
</feature>
<dbReference type="SMART" id="SM00346">
    <property type="entry name" value="HTH_ICLR"/>
    <property type="match status" value="1"/>
</dbReference>
<keyword evidence="3" id="KW-0804">Transcription</keyword>
<dbReference type="SUPFAM" id="SSF46785">
    <property type="entry name" value="Winged helix' DNA-binding domain"/>
    <property type="match status" value="1"/>
</dbReference>
<dbReference type="CDD" id="cd00090">
    <property type="entry name" value="HTH_ARSR"/>
    <property type="match status" value="1"/>
</dbReference>
<dbReference type="GO" id="GO:0003677">
    <property type="term" value="F:DNA binding"/>
    <property type="evidence" value="ECO:0007669"/>
    <property type="project" value="UniProtKB-KW"/>
</dbReference>
<dbReference type="Pfam" id="PF09339">
    <property type="entry name" value="HTH_IclR"/>
    <property type="match status" value="1"/>
</dbReference>
<evidence type="ECO:0000259" key="4">
    <source>
        <dbReference type="PROSITE" id="PS51077"/>
    </source>
</evidence>
<feature type="domain" description="IclR-ED" evidence="5">
    <location>
        <begin position="73"/>
        <end position="297"/>
    </location>
</feature>